<dbReference type="Proteomes" id="UP001151760">
    <property type="component" value="Unassembled WGS sequence"/>
</dbReference>
<gene>
    <name evidence="1" type="ORF">Tco_0655127</name>
</gene>
<organism evidence="1 2">
    <name type="scientific">Tanacetum coccineum</name>
    <dbReference type="NCBI Taxonomy" id="301880"/>
    <lineage>
        <taxon>Eukaryota</taxon>
        <taxon>Viridiplantae</taxon>
        <taxon>Streptophyta</taxon>
        <taxon>Embryophyta</taxon>
        <taxon>Tracheophyta</taxon>
        <taxon>Spermatophyta</taxon>
        <taxon>Magnoliopsida</taxon>
        <taxon>eudicotyledons</taxon>
        <taxon>Gunneridae</taxon>
        <taxon>Pentapetalae</taxon>
        <taxon>asterids</taxon>
        <taxon>campanulids</taxon>
        <taxon>Asterales</taxon>
        <taxon>Asteraceae</taxon>
        <taxon>Asteroideae</taxon>
        <taxon>Anthemideae</taxon>
        <taxon>Anthemidinae</taxon>
        <taxon>Tanacetum</taxon>
    </lineage>
</organism>
<reference evidence="1" key="1">
    <citation type="journal article" date="2022" name="Int. J. Mol. Sci.">
        <title>Draft Genome of Tanacetum Coccineum: Genomic Comparison of Closely Related Tanacetum-Family Plants.</title>
        <authorList>
            <person name="Yamashiro T."/>
            <person name="Shiraishi A."/>
            <person name="Nakayama K."/>
            <person name="Satake H."/>
        </authorList>
    </citation>
    <scope>NUCLEOTIDE SEQUENCE</scope>
</reference>
<comment type="caution">
    <text evidence="1">The sequence shown here is derived from an EMBL/GenBank/DDBJ whole genome shotgun (WGS) entry which is preliminary data.</text>
</comment>
<dbReference type="EMBL" id="BQNB010009215">
    <property type="protein sequence ID" value="GJS60343.1"/>
    <property type="molecule type" value="Genomic_DNA"/>
</dbReference>
<keyword evidence="2" id="KW-1185">Reference proteome</keyword>
<accession>A0ABQ4X550</accession>
<feature type="non-terminal residue" evidence="1">
    <location>
        <position position="1"/>
    </location>
</feature>
<protein>
    <submittedName>
        <fullName evidence="1">Uncharacterized protein</fullName>
    </submittedName>
</protein>
<sequence length="151" mass="16507">FVSASLVFFSPSVGGYLAAEGTSLVVALDAFSTTMENLFKVSVTLFNRLGRESKDVGLDIVEVKVSSFVGISFKFLVGKQLAKLCEAKSLESSGFKEVTRRSVTHPSRTEVIEPRPLTLEFEPILKIEDVGLKCLQGVRSDESRSCVIQDI</sequence>
<name>A0ABQ4X550_9ASTR</name>
<reference evidence="1" key="2">
    <citation type="submission" date="2022-01" db="EMBL/GenBank/DDBJ databases">
        <authorList>
            <person name="Yamashiro T."/>
            <person name="Shiraishi A."/>
            <person name="Satake H."/>
            <person name="Nakayama K."/>
        </authorList>
    </citation>
    <scope>NUCLEOTIDE SEQUENCE</scope>
</reference>
<proteinExistence type="predicted"/>
<evidence type="ECO:0000313" key="1">
    <source>
        <dbReference type="EMBL" id="GJS60343.1"/>
    </source>
</evidence>
<evidence type="ECO:0000313" key="2">
    <source>
        <dbReference type="Proteomes" id="UP001151760"/>
    </source>
</evidence>